<accession>A0A645BXW6</accession>
<protein>
    <submittedName>
        <fullName evidence="1">Uncharacterized protein</fullName>
    </submittedName>
</protein>
<organism evidence="1">
    <name type="scientific">bioreactor metagenome</name>
    <dbReference type="NCBI Taxonomy" id="1076179"/>
    <lineage>
        <taxon>unclassified sequences</taxon>
        <taxon>metagenomes</taxon>
        <taxon>ecological metagenomes</taxon>
    </lineage>
</organism>
<comment type="caution">
    <text evidence="1">The sequence shown here is derived from an EMBL/GenBank/DDBJ whole genome shotgun (WGS) entry which is preliminary data.</text>
</comment>
<dbReference type="AlphaFoldDB" id="A0A645BXW6"/>
<gene>
    <name evidence="1" type="ORF">SDC9_116446</name>
</gene>
<name>A0A645BXW6_9ZZZZ</name>
<evidence type="ECO:0000313" key="1">
    <source>
        <dbReference type="EMBL" id="MPM69501.1"/>
    </source>
</evidence>
<proteinExistence type="predicted"/>
<reference evidence="1" key="1">
    <citation type="submission" date="2019-08" db="EMBL/GenBank/DDBJ databases">
        <authorList>
            <person name="Kucharzyk K."/>
            <person name="Murdoch R.W."/>
            <person name="Higgins S."/>
            <person name="Loffler F."/>
        </authorList>
    </citation>
    <scope>NUCLEOTIDE SEQUENCE</scope>
</reference>
<dbReference type="EMBL" id="VSSQ01022912">
    <property type="protein sequence ID" value="MPM69501.1"/>
    <property type="molecule type" value="Genomic_DNA"/>
</dbReference>
<sequence length="153" mass="17375">MKKNFTILLLIAMALIIHSCSPKAMPRTVITSFADYSKYSNEGFLVSPNPYPDKFISVGEIFIIVVPGDKVKQESKYFDSQTNTYNVITKVYKENISLDELTDLAVQQTKAKGANALVNFKIQIINNQTYSNLYKRYIPVFSHYEISGFAIKI</sequence>